<feature type="non-terminal residue" evidence="5">
    <location>
        <position position="1832"/>
    </location>
</feature>
<dbReference type="InterPro" id="IPR035899">
    <property type="entry name" value="DBL_dom_sf"/>
</dbReference>
<feature type="compositionally biased region" description="Pro residues" evidence="3">
    <location>
        <begin position="1524"/>
        <end position="1533"/>
    </location>
</feature>
<comment type="caution">
    <text evidence="5">The sequence shown here is derived from an EMBL/GenBank/DDBJ whole genome shotgun (WGS) entry which is preliminary data.</text>
</comment>
<dbReference type="Pfam" id="PF00621">
    <property type="entry name" value="RhoGEF"/>
    <property type="match status" value="1"/>
</dbReference>
<name>A0AA35RZM4_GEOBA</name>
<feature type="compositionally biased region" description="Basic and acidic residues" evidence="3">
    <location>
        <begin position="1489"/>
        <end position="1502"/>
    </location>
</feature>
<feature type="compositionally biased region" description="Polar residues" evidence="3">
    <location>
        <begin position="1241"/>
        <end position="1258"/>
    </location>
</feature>
<feature type="compositionally biased region" description="Low complexity" evidence="3">
    <location>
        <begin position="484"/>
        <end position="520"/>
    </location>
</feature>
<feature type="compositionally biased region" description="Polar residues" evidence="3">
    <location>
        <begin position="450"/>
        <end position="476"/>
    </location>
</feature>
<feature type="coiled-coil region" evidence="2">
    <location>
        <begin position="158"/>
        <end position="185"/>
    </location>
</feature>
<feature type="region of interest" description="Disordered" evidence="3">
    <location>
        <begin position="1134"/>
        <end position="1179"/>
    </location>
</feature>
<dbReference type="Gene3D" id="1.20.58.60">
    <property type="match status" value="2"/>
</dbReference>
<feature type="compositionally biased region" description="Basic and acidic residues" evidence="3">
    <location>
        <begin position="1135"/>
        <end position="1146"/>
    </location>
</feature>
<dbReference type="PANTHER" id="PTHR22826">
    <property type="entry name" value="RHO GUANINE EXCHANGE FACTOR-RELATED"/>
    <property type="match status" value="1"/>
</dbReference>
<feature type="compositionally biased region" description="Polar residues" evidence="3">
    <location>
        <begin position="521"/>
        <end position="535"/>
    </location>
</feature>
<feature type="compositionally biased region" description="Low complexity" evidence="3">
    <location>
        <begin position="570"/>
        <end position="585"/>
    </location>
</feature>
<evidence type="ECO:0000313" key="5">
    <source>
        <dbReference type="EMBL" id="CAI8019893.1"/>
    </source>
</evidence>
<dbReference type="InterPro" id="IPR018159">
    <property type="entry name" value="Spectrin/alpha-actinin"/>
</dbReference>
<feature type="region of interest" description="Disordered" evidence="3">
    <location>
        <begin position="1062"/>
        <end position="1106"/>
    </location>
</feature>
<evidence type="ECO:0000256" key="2">
    <source>
        <dbReference type="SAM" id="Coils"/>
    </source>
</evidence>
<dbReference type="InterPro" id="IPR000219">
    <property type="entry name" value="DH_dom"/>
</dbReference>
<feature type="region of interest" description="Disordered" evidence="3">
    <location>
        <begin position="400"/>
        <end position="616"/>
    </location>
</feature>
<dbReference type="SUPFAM" id="SSF48065">
    <property type="entry name" value="DBL homology domain (DH-domain)"/>
    <property type="match status" value="1"/>
</dbReference>
<feature type="compositionally biased region" description="Polar residues" evidence="3">
    <location>
        <begin position="1164"/>
        <end position="1175"/>
    </location>
</feature>
<dbReference type="Pfam" id="PF00435">
    <property type="entry name" value="Spectrin"/>
    <property type="match status" value="1"/>
</dbReference>
<dbReference type="GO" id="GO:0019898">
    <property type="term" value="C:extrinsic component of membrane"/>
    <property type="evidence" value="ECO:0007669"/>
    <property type="project" value="TreeGrafter"/>
</dbReference>
<dbReference type="GO" id="GO:0005085">
    <property type="term" value="F:guanyl-nucleotide exchange factor activity"/>
    <property type="evidence" value="ECO:0007669"/>
    <property type="project" value="UniProtKB-KW"/>
</dbReference>
<evidence type="ECO:0000256" key="1">
    <source>
        <dbReference type="ARBA" id="ARBA00022658"/>
    </source>
</evidence>
<dbReference type="InterPro" id="IPR051336">
    <property type="entry name" value="RhoGEF_Guanine_NuclExch_SF"/>
</dbReference>
<dbReference type="EMBL" id="CASHTH010001784">
    <property type="protein sequence ID" value="CAI8019893.1"/>
    <property type="molecule type" value="Genomic_DNA"/>
</dbReference>
<feature type="region of interest" description="Disordered" evidence="3">
    <location>
        <begin position="1207"/>
        <end position="1266"/>
    </location>
</feature>
<dbReference type="InterPro" id="IPR002017">
    <property type="entry name" value="Spectrin_repeat"/>
</dbReference>
<feature type="compositionally biased region" description="Basic and acidic residues" evidence="3">
    <location>
        <begin position="586"/>
        <end position="600"/>
    </location>
</feature>
<gene>
    <name evidence="5" type="ORF">GBAR_LOCUS11917</name>
</gene>
<sequence length="1832" mass="201855">KQTVEKLLNDHDKQTENAKKTYKYGCDLVSAAQRSRKASRLEDSDNTDLLSALATQWEGLSAALVEARARLEVAQQFHHLADEVMECYSRWTTPIHQLAKTPPTVKAHLTDLSTNKEGFSQKITECLKIGTSLLDRMCRPLTSNPAYRNLNEPTKQSLAFLRSRLQEIERQMVDLEAVLSRQESVLTEFLVYCQFEHNMEQVLVWMQDEGLKSMQRFTVVGETHSTVQSQLTLFQSFSSACQERGDEVRRLVTSAPRQEAEITGFKSELTKKTQSLSAVWDKFASRLTERERALQLAASFYDRVMKLQSLTGELESHLSTEVTSLQSPLRPYLENLSTRHSEMTTLFRLVLDDGASLVEMFKPTGESAGDSGRSARISAQISNLQTHCQRVEQLWSDAWGREGGAGAGKMTTSGRKTTGGGRTSNQPTKRESVTGRASGQVKTDEPSGTRGRSQSKTSLPSQASVAKPRQTSQANANKVKPGPTTKSGQTSSAKASATTSQTSTAKAGATSSQTSTATSQVGKTHQTNTSVTVSRGSGDVGKNKPTGRVGKAAQRLSSPTYTQPPPPTSTPTTSAARSGGTSSKSSEPRKRDSFKARDKGASPTAVGPGNSSAKRLSDTFGDLEAEAYKHLERLESECSRFHSSHCDMGDEAKSVSELREQYLKFLDIIRPTCSSIDDVISSLQGLQSAHSPPPSPSLITGVTQLCEGLRKRVGWWRGGFATLADTLNLFLSFSELSSKVASDLQALEDSFCETIDSGISMESAQEMLDHYQPLAAGLRDNYPAMKLLGEQFLETTSKMASEKSAPELSVGGACISVAMEMGGVEGRYPEALEVWSHREKQLQQSLEWQSFQQNIQQLSSWMKTASESFLVRFDLGTSLVTTEDLEMEFQEFKARAQVTTKEVELALAQSEKMLGGSHFAAASLRELSWSLRELLEDFTARTREREKTLHEAADFFRASEELQNDMKDVIARCKDSPSIVTIRKETSLPSVSSRLVNLQTAGTNLVSLGEGRKKGSVRGRKRKLIRSDSSGATEFSLKQTLSGLQSLYAEYKTALEGRKVTTGASLTRKGTEKKRAAEKREGGTEREVKERSPAVVLRRKERSDRQLQSGDIPIELKRKSWSFQRREGIQLTSRWENRDSNKKSTVESRSAARQTVKSEKLNRGGSSEEGSSFKRSYTLPGHFRGWRAPGLSVLEKAAAFSKVTEGTGLSAPYGLHKASATKTRRPSLDGRELDSRKSESQPKTATSDNVAGSSSTEKSVGKPPAVQTAVVKTVISTQESVKRVSLIDVDVSKPQPTADSESRGPPLTRVVSPSTQVLPLEQEAPPRVVSPEPHKPKTTATPVTLSTTTTTTSSSKSLATVTKNSRRSIQNLKIAGKVSHLKHVFDRQEEEVAESAGKPPSTTTSPRTREMEGRLSPDIVPKVSESAEIAVSDAGLTMADRPIPSPDITPKETSFPVRVPLPQPAEAETIEPLEERATVKSEVEVRVEAIVEKSPVKEEEARATVGSLSPHHPELPQTSSPEVKTPPPRPPSPIGYILEDSSDGESSYQSYDTEYSDEEEEDEEEEEEEEEEEGEMEDVDSGTISRRTAKTLQAVTQALMSQELSYLQSLEILAETYLPSLTKTHVPSFLQGRGLKIFANVADLYEVHRTFYAEVSSGKLDTPLAIVESFCQALVRNQDSWNQYQTFLLNMEQGQRVLSQYGGTFFQEVQASIGDNHTLEEHFVRPRDQLMRYDRILKDVVMCAQKEYLHGVGIAKDALRVIQNILHATNNAIAMGKLRGCPISLDKTGLLMTEEFNMYTTREEKKKVVREWSFSSTGEHVPRLCRRSQAGV</sequence>
<dbReference type="GO" id="GO:0005737">
    <property type="term" value="C:cytoplasm"/>
    <property type="evidence" value="ECO:0007669"/>
    <property type="project" value="TreeGrafter"/>
</dbReference>
<dbReference type="Proteomes" id="UP001174909">
    <property type="component" value="Unassembled WGS sequence"/>
</dbReference>
<feature type="region of interest" description="Disordered" evidence="3">
    <location>
        <begin position="1489"/>
        <end position="1585"/>
    </location>
</feature>
<feature type="compositionally biased region" description="Low complexity" evidence="3">
    <location>
        <begin position="1338"/>
        <end position="1362"/>
    </location>
</feature>
<feature type="compositionally biased region" description="Basic and acidic residues" evidence="3">
    <location>
        <begin position="1069"/>
        <end position="1092"/>
    </location>
</feature>
<dbReference type="SMART" id="SM00325">
    <property type="entry name" value="RhoGEF"/>
    <property type="match status" value="1"/>
</dbReference>
<dbReference type="SMART" id="SM00150">
    <property type="entry name" value="SPEC"/>
    <property type="match status" value="2"/>
</dbReference>
<dbReference type="Gene3D" id="1.20.900.10">
    <property type="entry name" value="Dbl homology (DH) domain"/>
    <property type="match status" value="1"/>
</dbReference>
<evidence type="ECO:0000256" key="3">
    <source>
        <dbReference type="SAM" id="MobiDB-lite"/>
    </source>
</evidence>
<feature type="compositionally biased region" description="Acidic residues" evidence="3">
    <location>
        <begin position="1554"/>
        <end position="1580"/>
    </location>
</feature>
<protein>
    <submittedName>
        <fullName evidence="5">Pleckstrin homology domain-containing family G member 4B</fullName>
    </submittedName>
</protein>
<feature type="region of interest" description="Disordered" evidence="3">
    <location>
        <begin position="1287"/>
        <end position="1364"/>
    </location>
</feature>
<dbReference type="SUPFAM" id="SSF46966">
    <property type="entry name" value="Spectrin repeat"/>
    <property type="match status" value="2"/>
</dbReference>
<dbReference type="PANTHER" id="PTHR22826:SF106">
    <property type="entry name" value="TRIO, ISOFORM A"/>
    <property type="match status" value="1"/>
</dbReference>
<feature type="region of interest" description="Disordered" evidence="3">
    <location>
        <begin position="1387"/>
        <end position="1465"/>
    </location>
</feature>
<organism evidence="5 6">
    <name type="scientific">Geodia barretti</name>
    <name type="common">Barrett's horny sponge</name>
    <dbReference type="NCBI Taxonomy" id="519541"/>
    <lineage>
        <taxon>Eukaryota</taxon>
        <taxon>Metazoa</taxon>
        <taxon>Porifera</taxon>
        <taxon>Demospongiae</taxon>
        <taxon>Heteroscleromorpha</taxon>
        <taxon>Tetractinellida</taxon>
        <taxon>Astrophorina</taxon>
        <taxon>Geodiidae</taxon>
        <taxon>Geodia</taxon>
    </lineage>
</organism>
<reference evidence="5" key="1">
    <citation type="submission" date="2023-03" db="EMBL/GenBank/DDBJ databases">
        <authorList>
            <person name="Steffen K."/>
            <person name="Cardenas P."/>
        </authorList>
    </citation>
    <scope>NUCLEOTIDE SEQUENCE</scope>
</reference>
<evidence type="ECO:0000313" key="6">
    <source>
        <dbReference type="Proteomes" id="UP001174909"/>
    </source>
</evidence>
<dbReference type="CDD" id="cd00176">
    <property type="entry name" value="SPEC"/>
    <property type="match status" value="1"/>
</dbReference>
<evidence type="ECO:0000259" key="4">
    <source>
        <dbReference type="PROSITE" id="PS50010"/>
    </source>
</evidence>
<keyword evidence="2" id="KW-0175">Coiled coil</keyword>
<keyword evidence="6" id="KW-1185">Reference proteome</keyword>
<feature type="compositionally biased region" description="Basic and acidic residues" evidence="3">
    <location>
        <begin position="1226"/>
        <end position="1240"/>
    </location>
</feature>
<accession>A0AA35RZM4</accession>
<feature type="domain" description="DH" evidence="4">
    <location>
        <begin position="1591"/>
        <end position="1772"/>
    </location>
</feature>
<proteinExistence type="predicted"/>
<keyword evidence="1" id="KW-0344">Guanine-nucleotide releasing factor</keyword>
<dbReference type="PROSITE" id="PS50010">
    <property type="entry name" value="DH_2"/>
    <property type="match status" value="1"/>
</dbReference>